<gene>
    <name evidence="2" type="ORF">SAMN04490355_10072</name>
</gene>
<keyword evidence="1" id="KW-1133">Transmembrane helix</keyword>
<sequence>MLPFLIIAFLVINFLYFFMEMPVLAFGFTDWSNVVIAWGILFLFISALILLNKFRLFIAKTAWGEVLKNLFPQLFQERPHVVDIANYQNQGQNYKRYRMLGFVGIVLLVVGVSNLLILPILTSAPMLYSSSYRGLLGEVKESSFTSDIEPINLSQIRIVDEETARKLAEKIIGEVPALGSEVQIGELSLQKVREKLYYVAPLEHRGIFQWLTNYTKGSKGFVMVSATNPQDVHLVQSVNGKEIYLKYQMKGFLFDYLPRYVYFNGFFNIGISDFSFEIDDDLNPYWVVTLYKNKVGYHGSDAVGAVIVNAQTGEISRHTIDDLPRWIDRVQPESYVYKQVKDWGDYINGFWNSVFAKMGTLKPTGNELHLIYGNDDSVYWYTGITSSGKDGSSVGFILINSRTKEAKWYKVSGADEGGAKKSAEGQVQEKSYRAGYPILYNIGGVPTYIAPLKDKEGLLKAVSFISVENYNLVGVGADIESGLRAYQQVLASKGNQFVPSQENKALKLQGKISRVSQVVKGGESYFYFMIEGDNRIFVGSSNTSPKIPLVKVGDIISVTANDTKESTLSITDFKGESY</sequence>
<dbReference type="AlphaFoldDB" id="A0A1I4I8A4"/>
<keyword evidence="1" id="KW-0812">Transmembrane</keyword>
<keyword evidence="1" id="KW-0472">Membrane</keyword>
<dbReference type="STRING" id="1123291.SAMN04490355_10072"/>
<dbReference type="OrthoDB" id="3169575at2"/>
<evidence type="ECO:0000256" key="1">
    <source>
        <dbReference type="SAM" id="Phobius"/>
    </source>
</evidence>
<protein>
    <recommendedName>
        <fullName evidence="4">Cell shape-determining protein</fullName>
    </recommendedName>
</protein>
<evidence type="ECO:0000313" key="3">
    <source>
        <dbReference type="Proteomes" id="UP000199520"/>
    </source>
</evidence>
<proteinExistence type="predicted"/>
<evidence type="ECO:0000313" key="2">
    <source>
        <dbReference type="EMBL" id="SFL50273.1"/>
    </source>
</evidence>
<dbReference type="EMBL" id="FOTS01000007">
    <property type="protein sequence ID" value="SFL50273.1"/>
    <property type="molecule type" value="Genomic_DNA"/>
</dbReference>
<keyword evidence="3" id="KW-1185">Reference proteome</keyword>
<reference evidence="3" key="1">
    <citation type="submission" date="2016-10" db="EMBL/GenBank/DDBJ databases">
        <authorList>
            <person name="Varghese N."/>
            <person name="Submissions S."/>
        </authorList>
    </citation>
    <scope>NUCLEOTIDE SEQUENCE [LARGE SCALE GENOMIC DNA]</scope>
    <source>
        <strain evidence="3">DSM 13327</strain>
    </source>
</reference>
<accession>A0A1I4I8A4</accession>
<feature type="transmembrane region" description="Helical" evidence="1">
    <location>
        <begin position="35"/>
        <end position="51"/>
    </location>
</feature>
<feature type="transmembrane region" description="Helical" evidence="1">
    <location>
        <begin position="99"/>
        <end position="121"/>
    </location>
</feature>
<dbReference type="RefSeq" id="WP_090933504.1">
    <property type="nucleotide sequence ID" value="NZ_FOTS01000007.1"/>
</dbReference>
<evidence type="ECO:0008006" key="4">
    <source>
        <dbReference type="Google" id="ProtNLM"/>
    </source>
</evidence>
<dbReference type="Proteomes" id="UP000199520">
    <property type="component" value="Unassembled WGS sequence"/>
</dbReference>
<organism evidence="2 3">
    <name type="scientific">Pelosinus propionicus DSM 13327</name>
    <dbReference type="NCBI Taxonomy" id="1123291"/>
    <lineage>
        <taxon>Bacteria</taxon>
        <taxon>Bacillati</taxon>
        <taxon>Bacillota</taxon>
        <taxon>Negativicutes</taxon>
        <taxon>Selenomonadales</taxon>
        <taxon>Sporomusaceae</taxon>
        <taxon>Pelosinus</taxon>
    </lineage>
</organism>
<name>A0A1I4I8A4_9FIRM</name>